<comment type="function">
    <text evidence="2">Converts O-phosphoseryl-tRNA(Sec) to selenocysteinyl-tRNA(Sec) required for selenoprotein biosynthesis.</text>
</comment>
<dbReference type="HOGENOM" id="CLU_325800_0_0_1"/>
<sequence>MDNIDSICKLIGSTYSQQASNSITSREKLISELLVKRRCPLNGWDEINIDLLIHRLSMMDSNNFLHNCGIGERESRFLSPMVARRHFNMGHGIGRSGDISEIQPKAAGSSLINILANSLVLDILKKNGIPNTKSALIVPLATGMSLTLCLLTFKASRPDAKFVIWPRIDQKSCFKSIITAGFVPLIVENVKKGDSLTTDINEVTRLIEKHGSNSIVAIMSTTSCFAPRIPDDLVALGKIAQSHNIPHVVNNAYGMASTKCMSLIEQASRSGRVDVYIQSTDKNFLVPVGGAIIAGFEPSIINKISSNYPGRGSAVPSLDVLITILNLGLNGYSKYLQDRRVQMDYLVNQLKILASKFGEKVLETQANKISVAMTLDNFVKPDGKETAIGSMLFIRGISGARVISKNCPTKEISGYKFVAWCSHSNDYGHSYLTAAAAIGVTKDDIDVFIKRLQCLLSDLYNKKIEPEKEEHIIIGFHLLKSKLCFCSLFSIWLMTYIQLGITLENPIILYATEAFFLIINNGPFHETVNSQDKFEFIPSIEGFPDLPVWMYYRFPADSKYAYLYGTPPSAGNFSVEVIAINKRTYDTYRDSFKLQVLQRENLAQYELQFKLTNLNVENMFNSQRLADLISIYRDTLWKESKDIYFSKIVSPRDLGDRLPANPKEKEGVIIRIGSTNNFSRDLFDLEREVEPIKNRDPCPSRYKFTRFEHYFRSKQFFCDWCSFKMIKEPIVYQIVDNENNNTEQMETLSVIMPIWPANFTSIPIAVINYNYRNYHDDILYCIYIPIGICFIVTLLLLPMLFTKDITTPDTLTEPELTKYRSLERATSQLRELSHNPTKSPLNHTKISPQPSILTIENKPEVTKESHSYSTLPRAEHRKQSVVSER</sequence>
<dbReference type="PANTHER" id="PTHR12944">
    <property type="entry name" value="SOLUBLE LIVER ANTIGEN/LIVER PANCREAS ANTIGEN"/>
    <property type="match status" value="1"/>
</dbReference>
<evidence type="ECO:0000256" key="5">
    <source>
        <dbReference type="ARBA" id="ARBA00012464"/>
    </source>
</evidence>
<evidence type="ECO:0000256" key="2">
    <source>
        <dbReference type="ARBA" id="ARBA00002552"/>
    </source>
</evidence>
<evidence type="ECO:0000256" key="14">
    <source>
        <dbReference type="ARBA" id="ARBA00030669"/>
    </source>
</evidence>
<dbReference type="NCBIfam" id="TIGR03531">
    <property type="entry name" value="selenium_SpcS"/>
    <property type="match status" value="1"/>
</dbReference>
<keyword evidence="9" id="KW-0694">RNA-binding</keyword>
<dbReference type="EC" id="2.9.1.2" evidence="5"/>
<dbReference type="eggNOG" id="KOG3843">
    <property type="taxonomic scope" value="Eukaryota"/>
</dbReference>
<dbReference type="GO" id="GO:0001514">
    <property type="term" value="P:selenocysteine incorporation"/>
    <property type="evidence" value="ECO:0007669"/>
    <property type="project" value="TreeGrafter"/>
</dbReference>
<feature type="domain" description="Sarcoglycan alpha/epsilon N-terminal" evidence="20">
    <location>
        <begin position="525"/>
        <end position="591"/>
    </location>
</feature>
<dbReference type="PANTHER" id="PTHR12944:SF2">
    <property type="entry name" value="O-PHOSPHOSERYL-TRNA(SEC) SELENIUM TRANSFERASE"/>
    <property type="match status" value="1"/>
</dbReference>
<evidence type="ECO:0000256" key="7">
    <source>
        <dbReference type="ARBA" id="ARBA00022555"/>
    </source>
</evidence>
<evidence type="ECO:0000256" key="12">
    <source>
        <dbReference type="ARBA" id="ARBA00023266"/>
    </source>
</evidence>
<feature type="transmembrane region" description="Helical" evidence="19">
    <location>
        <begin position="778"/>
        <end position="801"/>
    </location>
</feature>
<dbReference type="GO" id="GO:0000049">
    <property type="term" value="F:tRNA binding"/>
    <property type="evidence" value="ECO:0007669"/>
    <property type="project" value="UniProtKB-KW"/>
</dbReference>
<evidence type="ECO:0000256" key="8">
    <source>
        <dbReference type="ARBA" id="ARBA00022679"/>
    </source>
</evidence>
<evidence type="ECO:0000256" key="11">
    <source>
        <dbReference type="ARBA" id="ARBA00022917"/>
    </source>
</evidence>
<dbReference type="InterPro" id="IPR015421">
    <property type="entry name" value="PyrdxlP-dep_Trfase_major"/>
</dbReference>
<dbReference type="eggNOG" id="KOG4482">
    <property type="taxonomic scope" value="Eukaryota"/>
</dbReference>
<protein>
    <recommendedName>
        <fullName evidence="6">O-phosphoseryl-tRNA(Sec) selenium transferase</fullName>
        <ecNumber evidence="5">2.9.1.2</ecNumber>
    </recommendedName>
    <alternativeName>
        <fullName evidence="14">Selenocysteine synthase</fullName>
    </alternativeName>
    <alternativeName>
        <fullName evidence="15">Selenocysteinyl-tRNA(Sec) synthase</fullName>
    </alternativeName>
    <alternativeName>
        <fullName evidence="16">Sep-tRNA:Sec-tRNA synthase</fullName>
    </alternativeName>
</protein>
<feature type="domain" description="Sarcoglycan alpha/epsilon second" evidence="21">
    <location>
        <begin position="604"/>
        <end position="726"/>
    </location>
</feature>
<comment type="similarity">
    <text evidence="4">Belongs to the SepSecS family.</text>
</comment>
<dbReference type="EMBL" id="CAEY01000275">
    <property type="status" value="NOT_ANNOTATED_CDS"/>
    <property type="molecule type" value="Genomic_DNA"/>
</dbReference>
<evidence type="ECO:0000256" key="13">
    <source>
        <dbReference type="ARBA" id="ARBA00026053"/>
    </source>
</evidence>
<dbReference type="SUPFAM" id="SSF53383">
    <property type="entry name" value="PLP-dependent transferases"/>
    <property type="match status" value="1"/>
</dbReference>
<evidence type="ECO:0000256" key="9">
    <source>
        <dbReference type="ARBA" id="ARBA00022884"/>
    </source>
</evidence>
<evidence type="ECO:0000256" key="4">
    <source>
        <dbReference type="ARBA" id="ARBA00007037"/>
    </source>
</evidence>
<dbReference type="Gene3D" id="3.40.640.10">
    <property type="entry name" value="Type I PLP-dependent aspartate aminotransferase-like (Major domain)"/>
    <property type="match status" value="1"/>
</dbReference>
<dbReference type="EnsemblMetazoa" id="tetur16g00550.1">
    <property type="protein sequence ID" value="tetur16g00550.1"/>
    <property type="gene ID" value="tetur16g00550"/>
</dbReference>
<reference evidence="23" key="1">
    <citation type="submission" date="2011-08" db="EMBL/GenBank/DDBJ databases">
        <authorList>
            <person name="Rombauts S."/>
        </authorList>
    </citation>
    <scope>NUCLEOTIDE SEQUENCE</scope>
    <source>
        <strain evidence="23">London</strain>
    </source>
</reference>
<keyword evidence="10" id="KW-0663">Pyridoxal phosphate</keyword>
<evidence type="ECO:0000259" key="21">
    <source>
        <dbReference type="Pfam" id="PF20989"/>
    </source>
</evidence>
<dbReference type="Pfam" id="PF05510">
    <property type="entry name" value="Sarcoglycan_2"/>
    <property type="match status" value="1"/>
</dbReference>
<evidence type="ECO:0000256" key="16">
    <source>
        <dbReference type="ARBA" id="ARBA00032693"/>
    </source>
</evidence>
<comment type="subunit">
    <text evidence="13">Homotetramer formed by a catalytic dimer and a non-catalytic dimer serving as a binding platform that orients tRNASec for catalysis. Each tetramer binds the CCA ends of two tRNAs which point to the active sites of the catalytic dimer.</text>
</comment>
<dbReference type="Proteomes" id="UP000015104">
    <property type="component" value="Unassembled WGS sequence"/>
</dbReference>
<feature type="region of interest" description="Disordered" evidence="18">
    <location>
        <begin position="827"/>
        <end position="885"/>
    </location>
</feature>
<keyword evidence="19" id="KW-0812">Transmembrane</keyword>
<feature type="compositionally biased region" description="Polar residues" evidence="18">
    <location>
        <begin position="827"/>
        <end position="854"/>
    </location>
</feature>
<evidence type="ECO:0000256" key="17">
    <source>
        <dbReference type="ARBA" id="ARBA00048808"/>
    </source>
</evidence>
<keyword evidence="23" id="KW-1185">Reference proteome</keyword>
<evidence type="ECO:0000256" key="1">
    <source>
        <dbReference type="ARBA" id="ARBA00001933"/>
    </source>
</evidence>
<accession>T1KND2</accession>
<name>T1KND2_TETUR</name>
<dbReference type="InterPro" id="IPR048346">
    <property type="entry name" value="Sarcoglycan_N"/>
</dbReference>
<keyword evidence="7" id="KW-0820">tRNA-binding</keyword>
<comment type="cofactor">
    <cofactor evidence="1">
        <name>pyridoxal 5'-phosphate</name>
        <dbReference type="ChEBI" id="CHEBI:597326"/>
    </cofactor>
</comment>
<dbReference type="STRING" id="32264.T1KND2"/>
<evidence type="ECO:0000256" key="18">
    <source>
        <dbReference type="SAM" id="MobiDB-lite"/>
    </source>
</evidence>
<feature type="transmembrane region" description="Helical" evidence="19">
    <location>
        <begin position="750"/>
        <end position="771"/>
    </location>
</feature>
<evidence type="ECO:0000259" key="20">
    <source>
        <dbReference type="Pfam" id="PF05510"/>
    </source>
</evidence>
<dbReference type="GO" id="GO:0001717">
    <property type="term" value="P:conversion of seryl-tRNAsec to selenocys-tRNAsec"/>
    <property type="evidence" value="ECO:0007669"/>
    <property type="project" value="InterPro"/>
</dbReference>
<evidence type="ECO:0000256" key="3">
    <source>
        <dbReference type="ARBA" id="ARBA00004822"/>
    </source>
</evidence>
<dbReference type="UniPathway" id="UPA00906">
    <property type="reaction ID" value="UER00898"/>
</dbReference>
<feature type="compositionally biased region" description="Basic and acidic residues" evidence="18">
    <location>
        <begin position="857"/>
        <end position="866"/>
    </location>
</feature>
<dbReference type="AlphaFoldDB" id="T1KND2"/>
<dbReference type="Pfam" id="PF20989">
    <property type="entry name" value="Sarcoglycan_2_C"/>
    <property type="match status" value="1"/>
</dbReference>
<keyword evidence="11" id="KW-0648">Protein biosynthesis</keyword>
<proteinExistence type="inferred from homology"/>
<evidence type="ECO:0000256" key="10">
    <source>
        <dbReference type="ARBA" id="ARBA00022898"/>
    </source>
</evidence>
<keyword evidence="19" id="KW-0472">Membrane</keyword>
<dbReference type="InterPro" id="IPR019872">
    <property type="entry name" value="Sec-tRNA_Se_transferase"/>
</dbReference>
<evidence type="ECO:0000313" key="22">
    <source>
        <dbReference type="EnsemblMetazoa" id="tetur16g00550.1"/>
    </source>
</evidence>
<dbReference type="Pfam" id="PF05889">
    <property type="entry name" value="SepSecS"/>
    <property type="match status" value="1"/>
</dbReference>
<evidence type="ECO:0000256" key="6">
    <source>
        <dbReference type="ARBA" id="ARBA00021963"/>
    </source>
</evidence>
<feature type="compositionally biased region" description="Basic and acidic residues" evidence="18">
    <location>
        <begin position="873"/>
        <end position="885"/>
    </location>
</feature>
<evidence type="ECO:0000313" key="23">
    <source>
        <dbReference type="Proteomes" id="UP000015104"/>
    </source>
</evidence>
<evidence type="ECO:0000256" key="15">
    <source>
        <dbReference type="ARBA" id="ARBA00032048"/>
    </source>
</evidence>
<dbReference type="InterPro" id="IPR008829">
    <property type="entry name" value="SepSecS/SepCysS"/>
</dbReference>
<organism evidence="22 23">
    <name type="scientific">Tetranychus urticae</name>
    <name type="common">Two-spotted spider mite</name>
    <dbReference type="NCBI Taxonomy" id="32264"/>
    <lineage>
        <taxon>Eukaryota</taxon>
        <taxon>Metazoa</taxon>
        <taxon>Ecdysozoa</taxon>
        <taxon>Arthropoda</taxon>
        <taxon>Chelicerata</taxon>
        <taxon>Arachnida</taxon>
        <taxon>Acari</taxon>
        <taxon>Acariformes</taxon>
        <taxon>Trombidiformes</taxon>
        <taxon>Prostigmata</taxon>
        <taxon>Eleutherengona</taxon>
        <taxon>Raphignathae</taxon>
        <taxon>Tetranychoidea</taxon>
        <taxon>Tetranychidae</taxon>
        <taxon>Tetranychus</taxon>
    </lineage>
</organism>
<keyword evidence="12" id="KW-0711">Selenium</keyword>
<keyword evidence="8" id="KW-0808">Transferase</keyword>
<keyword evidence="19" id="KW-1133">Transmembrane helix</keyword>
<dbReference type="InterPro" id="IPR015424">
    <property type="entry name" value="PyrdxlP-dep_Trfase"/>
</dbReference>
<comment type="pathway">
    <text evidence="3">Aminoacyl-tRNA biosynthesis; selenocysteinyl-tRNA(Sec) biosynthesis; selenocysteinyl-tRNA(Sec) from L-seryl-tRNA(Sec) (archaeal/eukaryal route): step 2/2.</text>
</comment>
<comment type="catalytic activity">
    <reaction evidence="17">
        <text>O-phospho-L-seryl-tRNA(Sec) + selenophosphate + H2O = L-selenocysteinyl-tRNA(Sec) + 2 phosphate</text>
        <dbReference type="Rhea" id="RHEA:25041"/>
        <dbReference type="Rhea" id="RHEA-COMP:9743"/>
        <dbReference type="Rhea" id="RHEA-COMP:9947"/>
        <dbReference type="ChEBI" id="CHEBI:15377"/>
        <dbReference type="ChEBI" id="CHEBI:16144"/>
        <dbReference type="ChEBI" id="CHEBI:43474"/>
        <dbReference type="ChEBI" id="CHEBI:78551"/>
        <dbReference type="ChEBI" id="CHEBI:78573"/>
        <dbReference type="EC" id="2.9.1.2"/>
    </reaction>
</comment>
<reference evidence="22" key="2">
    <citation type="submission" date="2015-06" db="UniProtKB">
        <authorList>
            <consortium name="EnsemblMetazoa"/>
        </authorList>
    </citation>
    <scope>IDENTIFICATION</scope>
</reference>
<dbReference type="GO" id="GO:0098621">
    <property type="term" value="F:O-phosphoseryl-tRNA(Sec) selenium transferase activity"/>
    <property type="evidence" value="ECO:0007669"/>
    <property type="project" value="UniProtKB-EC"/>
</dbReference>
<evidence type="ECO:0000256" key="19">
    <source>
        <dbReference type="SAM" id="Phobius"/>
    </source>
</evidence>
<dbReference type="InterPro" id="IPR048347">
    <property type="entry name" value="Sarcoglycan_C"/>
</dbReference>